<dbReference type="InterPro" id="IPR028013">
    <property type="entry name" value="DUF4437"/>
</dbReference>
<dbReference type="InterPro" id="IPR014710">
    <property type="entry name" value="RmlC-like_jellyroll"/>
</dbReference>
<evidence type="ECO:0000256" key="1">
    <source>
        <dbReference type="SAM" id="SignalP"/>
    </source>
</evidence>
<gene>
    <name evidence="2" type="ORF">CNECB9_470001</name>
</gene>
<name>A0A1K0IZ22_CUPNE</name>
<dbReference type="InterPro" id="IPR011051">
    <property type="entry name" value="RmlC_Cupin_sf"/>
</dbReference>
<dbReference type="Pfam" id="PF14499">
    <property type="entry name" value="DUF4437"/>
    <property type="match status" value="1"/>
</dbReference>
<reference evidence="2" key="1">
    <citation type="submission" date="2016-09" db="EMBL/GenBank/DDBJ databases">
        <authorList>
            <person name="Capua I."/>
            <person name="De Benedictis P."/>
            <person name="Joannis T."/>
            <person name="Lombin L.H."/>
            <person name="Cattoli G."/>
        </authorList>
    </citation>
    <scope>NUCLEOTIDE SEQUENCE</scope>
    <source>
        <strain evidence="2">B9</strain>
    </source>
</reference>
<dbReference type="CDD" id="cd06989">
    <property type="entry name" value="cupin_DRT102"/>
    <property type="match status" value="1"/>
</dbReference>
<organism evidence="2">
    <name type="scientific">Cupriavidus necator</name>
    <name type="common">Alcaligenes eutrophus</name>
    <name type="synonym">Ralstonia eutropha</name>
    <dbReference type="NCBI Taxonomy" id="106590"/>
    <lineage>
        <taxon>Bacteria</taxon>
        <taxon>Pseudomonadati</taxon>
        <taxon>Pseudomonadota</taxon>
        <taxon>Betaproteobacteria</taxon>
        <taxon>Burkholderiales</taxon>
        <taxon>Burkholderiaceae</taxon>
        <taxon>Cupriavidus</taxon>
    </lineage>
</organism>
<proteinExistence type="predicted"/>
<dbReference type="SUPFAM" id="SSF51182">
    <property type="entry name" value="RmlC-like cupins"/>
    <property type="match status" value="1"/>
</dbReference>
<evidence type="ECO:0000313" key="2">
    <source>
        <dbReference type="EMBL" id="SCU87419.1"/>
    </source>
</evidence>
<dbReference type="Gene3D" id="2.60.120.10">
    <property type="entry name" value="Jelly Rolls"/>
    <property type="match status" value="1"/>
</dbReference>
<feature type="chain" id="PRO_5009664878" evidence="1">
    <location>
        <begin position="26"/>
        <end position="161"/>
    </location>
</feature>
<keyword evidence="1" id="KW-0732">Signal</keyword>
<dbReference type="EMBL" id="FMSH01000412">
    <property type="protein sequence ID" value="SCU87419.1"/>
    <property type="molecule type" value="Genomic_DNA"/>
</dbReference>
<dbReference type="AlphaFoldDB" id="A0A1K0IZ22"/>
<feature type="signal peptide" evidence="1">
    <location>
        <begin position="1"/>
        <end position="25"/>
    </location>
</feature>
<protein>
    <submittedName>
        <fullName evidence="2">Cupin domain-containing protein</fullName>
    </submittedName>
</protein>
<accession>A0A1K0IZ22</accession>
<sequence>MRNLRMIEASTACALGALIMAPALAADPAMEGHISIVPSEVKWTEAPSIGPGAKLAVLEGDLKQPAPFTMRIKLPPNFKIPAHTHPVFERVTVLSGTLHLGIGETFDRSKARAYPAGGVTMMPAGMPMFAYTTSKETVIQIHGTGPWGISYLNPAEDPRKK</sequence>